<accession>A0A8S0TBL0</accession>
<dbReference type="PANTHER" id="PTHR35318:SF2">
    <property type="entry name" value="OS08G0138900 PROTEIN"/>
    <property type="match status" value="1"/>
</dbReference>
<dbReference type="Proteomes" id="UP000594638">
    <property type="component" value="Unassembled WGS sequence"/>
</dbReference>
<evidence type="ECO:0000313" key="1">
    <source>
        <dbReference type="EMBL" id="CAA3002411.1"/>
    </source>
</evidence>
<sequence length="122" mass="13329">MKFLLELVTCYGSSSTDSEVRQPAEESRSLVASGARRRVGGKLGKVVGVKSAGEWSPTLSSISENNFLSERNNQPRPHVVGFNKNLKRKVGSKYQDPSYCDDSRRASISATVPAFSPTAFLF</sequence>
<organism evidence="1 2">
    <name type="scientific">Olea europaea subsp. europaea</name>
    <dbReference type="NCBI Taxonomy" id="158383"/>
    <lineage>
        <taxon>Eukaryota</taxon>
        <taxon>Viridiplantae</taxon>
        <taxon>Streptophyta</taxon>
        <taxon>Embryophyta</taxon>
        <taxon>Tracheophyta</taxon>
        <taxon>Spermatophyta</taxon>
        <taxon>Magnoliopsida</taxon>
        <taxon>eudicotyledons</taxon>
        <taxon>Gunneridae</taxon>
        <taxon>Pentapetalae</taxon>
        <taxon>asterids</taxon>
        <taxon>lamiids</taxon>
        <taxon>Lamiales</taxon>
        <taxon>Oleaceae</taxon>
        <taxon>Oleeae</taxon>
        <taxon>Olea</taxon>
    </lineage>
</organism>
<name>A0A8S0TBL0_OLEEU</name>
<proteinExistence type="predicted"/>
<dbReference type="Gramene" id="OE9A047591T1">
    <property type="protein sequence ID" value="OE9A047591C1"/>
    <property type="gene ID" value="OE9A047591"/>
</dbReference>
<reference evidence="1 2" key="1">
    <citation type="submission" date="2019-12" db="EMBL/GenBank/DDBJ databases">
        <authorList>
            <person name="Alioto T."/>
            <person name="Alioto T."/>
            <person name="Gomez Garrido J."/>
        </authorList>
    </citation>
    <scope>NUCLEOTIDE SEQUENCE [LARGE SCALE GENOMIC DNA]</scope>
</reference>
<gene>
    <name evidence="1" type="ORF">OLEA9_A047591</name>
</gene>
<evidence type="ECO:0000313" key="2">
    <source>
        <dbReference type="Proteomes" id="UP000594638"/>
    </source>
</evidence>
<dbReference type="EMBL" id="CACTIH010005835">
    <property type="protein sequence ID" value="CAA3002411.1"/>
    <property type="molecule type" value="Genomic_DNA"/>
</dbReference>
<dbReference type="AlphaFoldDB" id="A0A8S0TBL0"/>
<dbReference type="PANTHER" id="PTHR35318">
    <property type="entry name" value="BNAA10G08410D PROTEIN"/>
    <property type="match status" value="1"/>
</dbReference>
<dbReference type="OrthoDB" id="1917265at2759"/>
<protein>
    <submittedName>
        <fullName evidence="1">Uncharacterized protein</fullName>
    </submittedName>
</protein>
<comment type="caution">
    <text evidence="1">The sequence shown here is derived from an EMBL/GenBank/DDBJ whole genome shotgun (WGS) entry which is preliminary data.</text>
</comment>
<keyword evidence="2" id="KW-1185">Reference proteome</keyword>